<proteinExistence type="predicted"/>
<dbReference type="OrthoDB" id="3977264at2759"/>
<feature type="compositionally biased region" description="Acidic residues" evidence="1">
    <location>
        <begin position="273"/>
        <end position="282"/>
    </location>
</feature>
<evidence type="ECO:0000313" key="2">
    <source>
        <dbReference type="EMBL" id="CDK24767.1"/>
    </source>
</evidence>
<evidence type="ECO:0000256" key="1">
    <source>
        <dbReference type="SAM" id="MobiDB-lite"/>
    </source>
</evidence>
<name>W6MJR8_9ASCO</name>
<dbReference type="STRING" id="1382522.W6MJR8"/>
<dbReference type="Proteomes" id="UP000019384">
    <property type="component" value="Unassembled WGS sequence"/>
</dbReference>
<evidence type="ECO:0000313" key="3">
    <source>
        <dbReference type="Proteomes" id="UP000019384"/>
    </source>
</evidence>
<feature type="compositionally biased region" description="Acidic residues" evidence="1">
    <location>
        <begin position="292"/>
        <end position="310"/>
    </location>
</feature>
<reference evidence="2" key="1">
    <citation type="submission" date="2013-12" db="EMBL/GenBank/DDBJ databases">
        <authorList>
            <person name="Genoscope - CEA"/>
        </authorList>
    </citation>
    <scope>NUCLEOTIDE SEQUENCE</scope>
    <source>
        <strain evidence="2">CBS 1993</strain>
    </source>
</reference>
<dbReference type="EMBL" id="HG793125">
    <property type="protein sequence ID" value="CDK24767.1"/>
    <property type="molecule type" value="Genomic_DNA"/>
</dbReference>
<sequence>MADITAAPEMSEERPPIAPTPGPKPQDLQLPEPNSPAKYNESAALQIVSPGLPQLSSNMLDTVKRSRSIEAQQRNLILERMRGLSAREPASIIQQVLPRSATAAMSVLPQHSGTGLTDEMNTSSIGSFPQVKGLKRKRAPPPLAIPNARTVSGPEIKSAPLYYAHPYQQEYVPHPHARQHLVPVPVPGYRYPPVARFAPHRRPLKPRVFYLDPPVTTAQNRYRVRFQQAREATDMSSATVGESEVVMDVFRDERQTKAPMAAQPLSAQRATFDLDEKEDASEEANQSGEGYQPEEAEAPEATETTSDTEDVESKAIEDEATPGGITRPPRQLKGEIKIDNDVYMYDLPLTGDFLNDKRRYLSLCQTAWDEFAKTI</sequence>
<dbReference type="GeneID" id="34518170"/>
<gene>
    <name evidence="2" type="ORF">KUCA_T00000733001</name>
</gene>
<feature type="region of interest" description="Disordered" evidence="1">
    <location>
        <begin position="255"/>
        <end position="332"/>
    </location>
</feature>
<dbReference type="AlphaFoldDB" id="W6MJR8"/>
<feature type="region of interest" description="Disordered" evidence="1">
    <location>
        <begin position="1"/>
        <end position="41"/>
    </location>
</feature>
<keyword evidence="3" id="KW-1185">Reference proteome</keyword>
<reference evidence="2" key="2">
    <citation type="submission" date="2014-02" db="EMBL/GenBank/DDBJ databases">
        <title>Complete DNA sequence of /Kuraishia capsulata/ illustrates novel genomic features among budding yeasts (/Saccharomycotina/).</title>
        <authorList>
            <person name="Morales L."/>
            <person name="Noel B."/>
            <person name="Porcel B."/>
            <person name="Marcet-Houben M."/>
            <person name="Hullo M-F."/>
            <person name="Sacerdot C."/>
            <person name="Tekaia F."/>
            <person name="Leh-Louis V."/>
            <person name="Despons L."/>
            <person name="Khanna V."/>
            <person name="Aury J-M."/>
            <person name="Barbe V."/>
            <person name="Couloux A."/>
            <person name="Labadie K."/>
            <person name="Pelletier E."/>
            <person name="Souciet J-L."/>
            <person name="Boekhout T."/>
            <person name="Gabaldon T."/>
            <person name="Wincker P."/>
            <person name="Dujon B."/>
        </authorList>
    </citation>
    <scope>NUCLEOTIDE SEQUENCE</scope>
    <source>
        <strain evidence="2">CBS 1993</strain>
    </source>
</reference>
<organism evidence="2 3">
    <name type="scientific">Kuraishia capsulata CBS 1993</name>
    <dbReference type="NCBI Taxonomy" id="1382522"/>
    <lineage>
        <taxon>Eukaryota</taxon>
        <taxon>Fungi</taxon>
        <taxon>Dikarya</taxon>
        <taxon>Ascomycota</taxon>
        <taxon>Saccharomycotina</taxon>
        <taxon>Pichiomycetes</taxon>
        <taxon>Pichiales</taxon>
        <taxon>Pichiaceae</taxon>
        <taxon>Kuraishia</taxon>
    </lineage>
</organism>
<protein>
    <submittedName>
        <fullName evidence="2">Uncharacterized protein</fullName>
    </submittedName>
</protein>
<dbReference type="RefSeq" id="XP_022456782.1">
    <property type="nucleotide sequence ID" value="XM_022605300.1"/>
</dbReference>
<feature type="region of interest" description="Disordered" evidence="1">
    <location>
        <begin position="129"/>
        <end position="150"/>
    </location>
</feature>
<dbReference type="HOGENOM" id="CLU_681711_0_0_1"/>
<accession>W6MJR8</accession>